<protein>
    <submittedName>
        <fullName evidence="4">FecR family protein</fullName>
    </submittedName>
</protein>
<keyword evidence="5" id="KW-1185">Reference proteome</keyword>
<feature type="transmembrane region" description="Helical" evidence="1">
    <location>
        <begin position="98"/>
        <end position="119"/>
    </location>
</feature>
<evidence type="ECO:0000259" key="3">
    <source>
        <dbReference type="Pfam" id="PF16344"/>
    </source>
</evidence>
<dbReference type="Proteomes" id="UP000651112">
    <property type="component" value="Unassembled WGS sequence"/>
</dbReference>
<feature type="domain" description="FecR protein" evidence="2">
    <location>
        <begin position="151"/>
        <end position="236"/>
    </location>
</feature>
<dbReference type="Pfam" id="PF04773">
    <property type="entry name" value="FecR"/>
    <property type="match status" value="1"/>
</dbReference>
<accession>A0ABR7XX32</accession>
<dbReference type="InterPro" id="IPR032508">
    <property type="entry name" value="FecR_C"/>
</dbReference>
<dbReference type="PANTHER" id="PTHR30273:SF2">
    <property type="entry name" value="PROTEIN FECR"/>
    <property type="match status" value="1"/>
</dbReference>
<feature type="domain" description="Protein FecR C-terminal" evidence="3">
    <location>
        <begin position="281"/>
        <end position="348"/>
    </location>
</feature>
<dbReference type="Gene3D" id="2.60.120.1440">
    <property type="match status" value="1"/>
</dbReference>
<dbReference type="Gene3D" id="3.55.50.30">
    <property type="match status" value="1"/>
</dbReference>
<dbReference type="RefSeq" id="WP_190315361.1">
    <property type="nucleotide sequence ID" value="NZ_JACNYL010000005.1"/>
</dbReference>
<evidence type="ECO:0000313" key="4">
    <source>
        <dbReference type="EMBL" id="MBD1423591.1"/>
    </source>
</evidence>
<keyword evidence="1" id="KW-0472">Membrane</keyword>
<dbReference type="InterPro" id="IPR012373">
    <property type="entry name" value="Ferrdict_sens_TM"/>
</dbReference>
<dbReference type="Pfam" id="PF16344">
    <property type="entry name" value="FecR_C"/>
    <property type="match status" value="1"/>
</dbReference>
<keyword evidence="1" id="KW-1133">Transmembrane helix</keyword>
<evidence type="ECO:0000259" key="2">
    <source>
        <dbReference type="Pfam" id="PF04773"/>
    </source>
</evidence>
<reference evidence="4 5" key="1">
    <citation type="submission" date="2020-08" db="EMBL/GenBank/DDBJ databases">
        <title>Sphingobacterium sp. DN00404 isolated from aquaculture water.</title>
        <authorList>
            <person name="Zhang M."/>
        </authorList>
    </citation>
    <scope>NUCLEOTIDE SEQUENCE [LARGE SCALE GENOMIC DNA]</scope>
    <source>
        <strain evidence="4 5">KCTC 42746</strain>
    </source>
</reference>
<gene>
    <name evidence="4" type="ORF">H8B21_18680</name>
</gene>
<proteinExistence type="predicted"/>
<evidence type="ECO:0000313" key="5">
    <source>
        <dbReference type="Proteomes" id="UP000651112"/>
    </source>
</evidence>
<organism evidence="4 5">
    <name type="scientific">Sphingobacterium chuzhouense</name>
    <dbReference type="NCBI Taxonomy" id="1742264"/>
    <lineage>
        <taxon>Bacteria</taxon>
        <taxon>Pseudomonadati</taxon>
        <taxon>Bacteroidota</taxon>
        <taxon>Sphingobacteriia</taxon>
        <taxon>Sphingobacteriales</taxon>
        <taxon>Sphingobacteriaceae</taxon>
        <taxon>Sphingobacterium</taxon>
    </lineage>
</organism>
<dbReference type="EMBL" id="JACNYL010000005">
    <property type="protein sequence ID" value="MBD1423591.1"/>
    <property type="molecule type" value="Genomic_DNA"/>
</dbReference>
<sequence length="351" mass="40021">MKKYAAYLIEDFLIDDDFVNWVLFPDIDSNRYWENVMTTNPKVVPLIEQARDILLRIQIKPHSKMPAGMKADLMANIKQYTRHTEVLLTKNRFANYKLAAWTVAASLLITIGAFLYFQFGEQQQDMYLITENVKENVNKKKITNTATIPLVVLLPDNSTIVLDPQGSIVYDEQGFLKDRVVHLTGEAFFEVERMPQMPFIVRTEHLETKVLGTSFRVSANRQNSAHRVTVNTGLVEVKSGNETLRVSANQEAIYEVNKNELIQEAMREQAPLSKEIVDELFTFQESPLEIVLDALADQYNIAIEIPEEGLAQRTITLSLGDLHLYEKLALICKAVEAKYQLVDGRIIILSN</sequence>
<comment type="caution">
    <text evidence="4">The sequence shown here is derived from an EMBL/GenBank/DDBJ whole genome shotgun (WGS) entry which is preliminary data.</text>
</comment>
<dbReference type="InterPro" id="IPR006860">
    <property type="entry name" value="FecR"/>
</dbReference>
<name>A0ABR7XX32_9SPHI</name>
<keyword evidence="1" id="KW-0812">Transmembrane</keyword>
<evidence type="ECO:0000256" key="1">
    <source>
        <dbReference type="SAM" id="Phobius"/>
    </source>
</evidence>
<dbReference type="PANTHER" id="PTHR30273">
    <property type="entry name" value="PERIPLASMIC SIGNAL SENSOR AND SIGMA FACTOR ACTIVATOR FECR-RELATED"/>
    <property type="match status" value="1"/>
</dbReference>